<name>A0A8C2ZQY2_CYCLU</name>
<comment type="function">
    <text evidence="18">Calcium-dependent cell-adhesion protein. May play a role in activity-induced synaptic reorganization underlying long term memory. Could be involved in CDH2 internalization through TAOK2/p38 MAPK pathway. In hippocampal neurons, may play a role in the down-regulation of dendritic spines, maybe through its action on CDH2 endocytosis.</text>
</comment>
<accession>A0A8C2ZQY2</accession>
<dbReference type="Ensembl" id="ENSCLMT00005032126.1">
    <property type="protein sequence ID" value="ENSCLMP00005030774.1"/>
    <property type="gene ID" value="ENSCLMG00005014912.1"/>
</dbReference>
<comment type="subcellular location">
    <subcellularLocation>
        <location evidence="1">Cell membrane</location>
        <topology evidence="1">Single-pass type I membrane protein</topology>
    </subcellularLocation>
    <subcellularLocation>
        <location evidence="2">Cell projection</location>
        <location evidence="2">Dendrite</location>
    </subcellularLocation>
    <subcellularLocation>
        <location evidence="16">Postsynaptic cell membrane</location>
    </subcellularLocation>
    <subcellularLocation>
        <location evidence="17">Presynaptic cell membrane</location>
    </subcellularLocation>
</comment>
<evidence type="ECO:0000256" key="7">
    <source>
        <dbReference type="ARBA" id="ARBA00022737"/>
    </source>
</evidence>
<evidence type="ECO:0000256" key="16">
    <source>
        <dbReference type="ARBA" id="ARBA00034100"/>
    </source>
</evidence>
<feature type="compositionally biased region" description="Basic and acidic residues" evidence="22">
    <location>
        <begin position="726"/>
        <end position="747"/>
    </location>
</feature>
<evidence type="ECO:0000256" key="19">
    <source>
        <dbReference type="ARBA" id="ARBA00064553"/>
    </source>
</evidence>
<dbReference type="GO" id="GO:0007156">
    <property type="term" value="P:homophilic cell adhesion via plasma membrane adhesion molecules"/>
    <property type="evidence" value="ECO:0007669"/>
    <property type="project" value="InterPro"/>
</dbReference>
<feature type="compositionally biased region" description="Low complexity" evidence="22">
    <location>
        <begin position="865"/>
        <end position="886"/>
    </location>
</feature>
<feature type="region of interest" description="Disordered" evidence="22">
    <location>
        <begin position="863"/>
        <end position="891"/>
    </location>
</feature>
<keyword evidence="10 23" id="KW-1133">Transmembrane helix</keyword>
<dbReference type="PROSITE" id="PS00232">
    <property type="entry name" value="CADHERIN_1"/>
    <property type="match status" value="3"/>
</dbReference>
<evidence type="ECO:0000256" key="1">
    <source>
        <dbReference type="ARBA" id="ARBA00004251"/>
    </source>
</evidence>
<evidence type="ECO:0000256" key="14">
    <source>
        <dbReference type="ARBA" id="ARBA00023257"/>
    </source>
</evidence>
<dbReference type="FunFam" id="2.60.40.60:FF:000117">
    <property type="entry name" value="protocadherin-8 isoform X1"/>
    <property type="match status" value="1"/>
</dbReference>
<sequence length="954" mass="103500">MGETGWNGRLVLVCVYLASLAAVTQGKTVKYQTFEEDAPGTVIGNLAKDISSTGSRTNFRMMKQFNSSFIRLRESDGQLVIGERIDRERICKHTLHCLIAFDVVSFSKEQFKLIHVEVEVKDINDNSPEFPRKESSLEISENTVVGTRIPLDFAVDEDVGVNYIQSYQISVNSHFSIDVLSRADGVKYAELVLMKELDRETQASYALELVAMDGGNPSRTGTTRINVKVKDYNDNSPVFDRNSFSLDLPEDAPVGFLMLDLNAEDPDEGLNGEVVYGFGNQVPTEIQQLFKVDRKTGRLTLESPIDFESKTTYEFDVQATDLGPNPSPAICKIVVQVQDVNDNAPEISITPMTSITAGIAYITEAAARESFVALVSTSDRDSGANGQVHCTLYGHDHFRLQQAYEDSFMIVSTSPLDREKIPEYNLTVVAEDLGSPPFRTITQYTIRLTDENDSAPVFNKPVYEVAVVENNAPGAYIGTVVARDMDMGLNGKVSYKLADTYFMGSPISTFVSLDPASGSLYALRSFNYEVMKQLELRITASDGGSPSLSGSANVYVRVVDQNDNAPVITQPPLNNGSAEVLLPRDAPSGYVITRVEARDADEGVNAEVSYGLATGEPSVFSVNKATGEIYLNQVLSHDVDETLSVTVTVSDNGRPALTSTATLHFLIVAGSPPSDRTVYQSSGGDEVHAQWDLSVVIIVVLAGSCTLLLLAIILIATTCNRRKRDKSGDDSDSYGEKGTLERGRNHVADNPLLPLHGSGGGAGFEGHSYGSQPGGFTSAVRPITIWKGNSYTTISARDPAFSGKDSGKGDSDFNDSDSDVSGDTGLKKDGAVVPPMGALWACTSECKVLGHSDRCWSPSAVRANAAPSPAPTLSSFSSLSKTASLPRDPHRRDNYYQAHIPKTVGLQSVYEKVLHTEYDYVLVTPPRPVRVQEIGDIAIPVYTPTPTHCPNNDV</sequence>
<keyword evidence="4" id="KW-0597">Phosphoprotein</keyword>
<dbReference type="GO" id="GO:0042734">
    <property type="term" value="C:presynaptic membrane"/>
    <property type="evidence" value="ECO:0007669"/>
    <property type="project" value="UniProtKB-SubCell"/>
</dbReference>
<dbReference type="GO" id="GO:0030425">
    <property type="term" value="C:dendrite"/>
    <property type="evidence" value="ECO:0007669"/>
    <property type="project" value="UniProtKB-SubCell"/>
</dbReference>
<feature type="region of interest" description="Disordered" evidence="22">
    <location>
        <begin position="797"/>
        <end position="829"/>
    </location>
</feature>
<feature type="signal peptide" evidence="24">
    <location>
        <begin position="1"/>
        <end position="26"/>
    </location>
</feature>
<evidence type="ECO:0000256" key="24">
    <source>
        <dbReference type="SAM" id="SignalP"/>
    </source>
</evidence>
<dbReference type="PRINTS" id="PR00205">
    <property type="entry name" value="CADHERIN"/>
</dbReference>
<dbReference type="Pfam" id="PF00028">
    <property type="entry name" value="Cadherin"/>
    <property type="match status" value="5"/>
</dbReference>
<dbReference type="InterPro" id="IPR050174">
    <property type="entry name" value="Protocadherin/Cadherin-CA"/>
</dbReference>
<feature type="domain" description="Cadherin" evidence="25">
    <location>
        <begin position="459"/>
        <end position="568"/>
    </location>
</feature>
<keyword evidence="9" id="KW-0130">Cell adhesion</keyword>
<keyword evidence="15" id="KW-0966">Cell projection</keyword>
<feature type="chain" id="PRO_5034629102" description="Protocadherin-8" evidence="24">
    <location>
        <begin position="27"/>
        <end position="954"/>
    </location>
</feature>
<evidence type="ECO:0000256" key="17">
    <source>
        <dbReference type="ARBA" id="ARBA00034111"/>
    </source>
</evidence>
<evidence type="ECO:0000256" key="12">
    <source>
        <dbReference type="ARBA" id="ARBA00023136"/>
    </source>
</evidence>
<dbReference type="FunFam" id="2.60.40.60:FF:000007">
    <property type="entry name" value="Protocadherin alpha 2"/>
    <property type="match status" value="1"/>
</dbReference>
<feature type="domain" description="Cadherin" evidence="25">
    <location>
        <begin position="574"/>
        <end position="667"/>
    </location>
</feature>
<evidence type="ECO:0000256" key="13">
    <source>
        <dbReference type="ARBA" id="ARBA00023180"/>
    </source>
</evidence>
<dbReference type="FunFam" id="2.60.40.60:FF:000002">
    <property type="entry name" value="Protocadherin alpha 2"/>
    <property type="match status" value="1"/>
</dbReference>
<dbReference type="Proteomes" id="UP000694565">
    <property type="component" value="Unplaced"/>
</dbReference>
<dbReference type="SUPFAM" id="SSF49313">
    <property type="entry name" value="Cadherin-like"/>
    <property type="match status" value="6"/>
</dbReference>
<feature type="domain" description="Cadherin" evidence="25">
    <location>
        <begin position="131"/>
        <end position="239"/>
    </location>
</feature>
<dbReference type="InterPro" id="IPR015919">
    <property type="entry name" value="Cadherin-like_sf"/>
</dbReference>
<feature type="domain" description="Cadherin" evidence="25">
    <location>
        <begin position="240"/>
        <end position="347"/>
    </location>
</feature>
<keyword evidence="27" id="KW-1185">Reference proteome</keyword>
<dbReference type="FunFam" id="2.60.40.60:FF:000120">
    <property type="entry name" value="Protocadherin 8"/>
    <property type="match status" value="1"/>
</dbReference>
<keyword evidence="8 21" id="KW-0106">Calcium</keyword>
<evidence type="ECO:0000256" key="21">
    <source>
        <dbReference type="PROSITE-ProRule" id="PRU00043"/>
    </source>
</evidence>
<feature type="domain" description="Cadherin" evidence="25">
    <location>
        <begin position="35"/>
        <end position="130"/>
    </location>
</feature>
<dbReference type="Pfam" id="PF08266">
    <property type="entry name" value="Cadherin_2"/>
    <property type="match status" value="1"/>
</dbReference>
<dbReference type="SMART" id="SM00112">
    <property type="entry name" value="CA"/>
    <property type="match status" value="6"/>
</dbReference>
<dbReference type="PROSITE" id="PS50268">
    <property type="entry name" value="CADHERIN_2"/>
    <property type="match status" value="6"/>
</dbReference>
<dbReference type="GO" id="GO:0009653">
    <property type="term" value="P:anatomical structure morphogenesis"/>
    <property type="evidence" value="ECO:0007669"/>
    <property type="project" value="UniProtKB-ARBA"/>
</dbReference>
<evidence type="ECO:0000256" key="22">
    <source>
        <dbReference type="SAM" id="MobiDB-lite"/>
    </source>
</evidence>
<feature type="transmembrane region" description="Helical" evidence="23">
    <location>
        <begin position="693"/>
        <end position="716"/>
    </location>
</feature>
<evidence type="ECO:0000256" key="2">
    <source>
        <dbReference type="ARBA" id="ARBA00004279"/>
    </source>
</evidence>
<keyword evidence="12 23" id="KW-0472">Membrane</keyword>
<dbReference type="InterPro" id="IPR020894">
    <property type="entry name" value="Cadherin_CS"/>
</dbReference>
<reference evidence="26" key="2">
    <citation type="submission" date="2025-09" db="UniProtKB">
        <authorList>
            <consortium name="Ensembl"/>
        </authorList>
    </citation>
    <scope>IDENTIFICATION</scope>
</reference>
<dbReference type="PANTHER" id="PTHR24028:SF46">
    <property type="entry name" value="PROTOCADHERIN-8"/>
    <property type="match status" value="1"/>
</dbReference>
<evidence type="ECO:0000256" key="18">
    <source>
        <dbReference type="ARBA" id="ARBA00056898"/>
    </source>
</evidence>
<feature type="domain" description="Cadherin" evidence="25">
    <location>
        <begin position="362"/>
        <end position="458"/>
    </location>
</feature>
<evidence type="ECO:0000256" key="5">
    <source>
        <dbReference type="ARBA" id="ARBA00022692"/>
    </source>
</evidence>
<evidence type="ECO:0000256" key="20">
    <source>
        <dbReference type="ARBA" id="ARBA00067805"/>
    </source>
</evidence>
<keyword evidence="11" id="KW-0770">Synapse</keyword>
<evidence type="ECO:0000256" key="11">
    <source>
        <dbReference type="ARBA" id="ARBA00023018"/>
    </source>
</evidence>
<dbReference type="Gene3D" id="2.60.40.60">
    <property type="entry name" value="Cadherins"/>
    <property type="match status" value="6"/>
</dbReference>
<dbReference type="CDD" id="cd11304">
    <property type="entry name" value="Cadherin_repeat"/>
    <property type="match status" value="6"/>
</dbReference>
<protein>
    <recommendedName>
        <fullName evidence="20">Protocadherin-8</fullName>
    </recommendedName>
</protein>
<evidence type="ECO:0000256" key="4">
    <source>
        <dbReference type="ARBA" id="ARBA00022553"/>
    </source>
</evidence>
<dbReference type="InterPro" id="IPR002126">
    <property type="entry name" value="Cadherin-like_dom"/>
</dbReference>
<keyword evidence="3" id="KW-1003">Cell membrane</keyword>
<keyword evidence="6 24" id="KW-0732">Signal</keyword>
<organism evidence="26 27">
    <name type="scientific">Cyclopterus lumpus</name>
    <name type="common">Lumpsucker</name>
    <dbReference type="NCBI Taxonomy" id="8103"/>
    <lineage>
        <taxon>Eukaryota</taxon>
        <taxon>Metazoa</taxon>
        <taxon>Chordata</taxon>
        <taxon>Craniata</taxon>
        <taxon>Vertebrata</taxon>
        <taxon>Euteleostomi</taxon>
        <taxon>Actinopterygii</taxon>
        <taxon>Neopterygii</taxon>
        <taxon>Teleostei</taxon>
        <taxon>Neoteleostei</taxon>
        <taxon>Acanthomorphata</taxon>
        <taxon>Eupercaria</taxon>
        <taxon>Perciformes</taxon>
        <taxon>Cottioidei</taxon>
        <taxon>Cottales</taxon>
        <taxon>Cyclopteridae</taxon>
        <taxon>Cyclopterus</taxon>
    </lineage>
</organism>
<evidence type="ECO:0000256" key="6">
    <source>
        <dbReference type="ARBA" id="ARBA00022729"/>
    </source>
</evidence>
<keyword evidence="13" id="KW-0325">Glycoprotein</keyword>
<evidence type="ECO:0000259" key="25">
    <source>
        <dbReference type="PROSITE" id="PS50268"/>
    </source>
</evidence>
<reference evidence="26" key="1">
    <citation type="submission" date="2025-08" db="UniProtKB">
        <authorList>
            <consortium name="Ensembl"/>
        </authorList>
    </citation>
    <scope>IDENTIFICATION</scope>
</reference>
<evidence type="ECO:0000313" key="27">
    <source>
        <dbReference type="Proteomes" id="UP000694565"/>
    </source>
</evidence>
<evidence type="ECO:0000256" key="10">
    <source>
        <dbReference type="ARBA" id="ARBA00022989"/>
    </source>
</evidence>
<evidence type="ECO:0000256" key="3">
    <source>
        <dbReference type="ARBA" id="ARBA00022475"/>
    </source>
</evidence>
<feature type="region of interest" description="Disordered" evidence="22">
    <location>
        <begin position="723"/>
        <end position="752"/>
    </location>
</feature>
<keyword evidence="14" id="KW-0628">Postsynaptic cell membrane</keyword>
<proteinExistence type="predicted"/>
<dbReference type="AlphaFoldDB" id="A0A8C2ZQY2"/>
<evidence type="ECO:0000256" key="8">
    <source>
        <dbReference type="ARBA" id="ARBA00022837"/>
    </source>
</evidence>
<evidence type="ECO:0000313" key="26">
    <source>
        <dbReference type="Ensembl" id="ENSCLMP00005030774.1"/>
    </source>
</evidence>
<dbReference type="InterPro" id="IPR013164">
    <property type="entry name" value="Cadherin_N"/>
</dbReference>
<evidence type="ECO:0000256" key="15">
    <source>
        <dbReference type="ARBA" id="ARBA00023273"/>
    </source>
</evidence>
<evidence type="ECO:0000256" key="23">
    <source>
        <dbReference type="SAM" id="Phobius"/>
    </source>
</evidence>
<dbReference type="FunFam" id="2.60.40.60:FF:000003">
    <property type="entry name" value="Protocadherin alpha 2"/>
    <property type="match status" value="1"/>
</dbReference>
<dbReference type="GO" id="GO:0045211">
    <property type="term" value="C:postsynaptic membrane"/>
    <property type="evidence" value="ECO:0007669"/>
    <property type="project" value="UniProtKB-SubCell"/>
</dbReference>
<dbReference type="GeneTree" id="ENSGT00940000155219"/>
<keyword evidence="5 23" id="KW-0812">Transmembrane</keyword>
<comment type="subunit">
    <text evidence="19">The N-terminal extracellular domain forms homophilic interactions; these interactions activate p38 MAPK via TAOK2 and trigger endocytosis. Interacts with CDH2; this interaction may lead to CDH2 cointernalization. Interacts with CDH11. Interacts with TAOK2.</text>
</comment>
<dbReference type="FunFam" id="2.60.40.60:FF:000001">
    <property type="entry name" value="Protocadherin alpha 2"/>
    <property type="match status" value="1"/>
</dbReference>
<evidence type="ECO:0000256" key="9">
    <source>
        <dbReference type="ARBA" id="ARBA00022889"/>
    </source>
</evidence>
<dbReference type="GO" id="GO:0005509">
    <property type="term" value="F:calcium ion binding"/>
    <property type="evidence" value="ECO:0007669"/>
    <property type="project" value="UniProtKB-UniRule"/>
</dbReference>
<keyword evidence="7" id="KW-0677">Repeat</keyword>
<dbReference type="PANTHER" id="PTHR24028">
    <property type="entry name" value="CADHERIN-87A"/>
    <property type="match status" value="1"/>
</dbReference>